<feature type="compositionally biased region" description="Polar residues" evidence="6">
    <location>
        <begin position="246"/>
        <end position="258"/>
    </location>
</feature>
<dbReference type="STRING" id="237561.A0A1D8PS91"/>
<keyword evidence="4" id="KW-0653">Protein transport</keyword>
<evidence type="ECO:0000313" key="10">
    <source>
        <dbReference type="Proteomes" id="UP000000559"/>
    </source>
</evidence>
<feature type="compositionally biased region" description="Polar residues" evidence="6">
    <location>
        <begin position="282"/>
        <end position="293"/>
    </location>
</feature>
<dbReference type="PANTHER" id="PTHR13000">
    <property type="entry name" value="NUCLEOPORIN P54"/>
    <property type="match status" value="1"/>
</dbReference>
<feature type="compositionally biased region" description="Low complexity" evidence="6">
    <location>
        <begin position="193"/>
        <end position="208"/>
    </location>
</feature>
<dbReference type="GO" id="GO:0006607">
    <property type="term" value="P:NLS-bearing protein import into nucleus"/>
    <property type="evidence" value="ECO:0000318"/>
    <property type="project" value="GO_Central"/>
</dbReference>
<reference evidence="9 10" key="2">
    <citation type="journal article" date="2007" name="Genome Biol.">
        <title>Assembly of the Candida albicans genome into sixteen supercontigs aligned on the eight chromosomes.</title>
        <authorList>
            <person name="van het Hoog M."/>
            <person name="Rast T.J."/>
            <person name="Martchenko M."/>
            <person name="Grindle S."/>
            <person name="Dignard D."/>
            <person name="Hogues H."/>
            <person name="Cuomo C."/>
            <person name="Berriman M."/>
            <person name="Scherer S."/>
            <person name="Magee B.B."/>
            <person name="Whiteway M."/>
            <person name="Chibana H."/>
            <person name="Nantel A."/>
            <person name="Magee P.T."/>
        </authorList>
    </citation>
    <scope>GENOME REANNOTATION</scope>
    <source>
        <strain evidence="10">SC5314 / ATCC MYA-2876</strain>
    </source>
</reference>
<dbReference type="Pfam" id="PF13874">
    <property type="entry name" value="Nup54"/>
    <property type="match status" value="1"/>
</dbReference>
<feature type="compositionally biased region" description="Low complexity" evidence="6">
    <location>
        <begin position="259"/>
        <end position="281"/>
    </location>
</feature>
<dbReference type="OMA" id="NVMKRDT"/>
<dbReference type="FunCoup" id="A0A1D8PS91">
    <property type="interactions" value="265"/>
</dbReference>
<dbReference type="GO" id="GO:0031965">
    <property type="term" value="C:nuclear membrane"/>
    <property type="evidence" value="ECO:0007669"/>
    <property type="project" value="UniProtKB-SubCell"/>
</dbReference>
<dbReference type="Proteomes" id="UP000000559">
    <property type="component" value="Chromosome R"/>
</dbReference>
<evidence type="ECO:0000313" key="8">
    <source>
        <dbReference type="CGD" id="CAL0000187887"/>
    </source>
</evidence>
<proteinExistence type="predicted"/>
<evidence type="ECO:0000256" key="1">
    <source>
        <dbReference type="ARBA" id="ARBA00004567"/>
    </source>
</evidence>
<dbReference type="GO" id="GO:0006999">
    <property type="term" value="P:nuclear pore organization"/>
    <property type="evidence" value="ECO:0000318"/>
    <property type="project" value="GO_Central"/>
</dbReference>
<dbReference type="InterPro" id="IPR024864">
    <property type="entry name" value="Nup54/Nup57/Nup44"/>
</dbReference>
<protein>
    <submittedName>
        <fullName evidence="9">FG-nucleoporin</fullName>
    </submittedName>
</protein>
<dbReference type="PANTHER" id="PTHR13000:SF0">
    <property type="entry name" value="NUCLEOPORIN P54"/>
    <property type="match status" value="1"/>
</dbReference>
<keyword evidence="4" id="KW-0509">mRNA transport</keyword>
<comment type="subcellular location">
    <subcellularLocation>
        <location evidence="2">Nucleus membrane</location>
        <topology evidence="2">Peripheral membrane protein</topology>
        <orientation evidence="2">Nucleoplasmic side</orientation>
    </subcellularLocation>
    <subcellularLocation>
        <location evidence="1">Nucleus</location>
        <location evidence="1">Nuclear pore complex</location>
    </subcellularLocation>
</comment>
<dbReference type="Pfam" id="PF13634">
    <property type="entry name" value="Nucleoporin_FG"/>
    <property type="match status" value="3"/>
</dbReference>
<dbReference type="EMBL" id="CP017630">
    <property type="protein sequence ID" value="AOW31005.1"/>
    <property type="molecule type" value="Genomic_DNA"/>
</dbReference>
<evidence type="ECO:0000256" key="5">
    <source>
        <dbReference type="ARBA" id="ARBA00023242"/>
    </source>
</evidence>
<feature type="region of interest" description="Disordered" evidence="6">
    <location>
        <begin position="1"/>
        <end position="20"/>
    </location>
</feature>
<evidence type="ECO:0000256" key="4">
    <source>
        <dbReference type="ARBA" id="ARBA00023132"/>
    </source>
</evidence>
<keyword evidence="10" id="KW-1185">Reference proteome</keyword>
<dbReference type="AlphaFoldDB" id="A0A1D8PS91"/>
<evidence type="ECO:0000313" key="9">
    <source>
        <dbReference type="EMBL" id="AOW31005.1"/>
    </source>
</evidence>
<gene>
    <name evidence="9" type="ordered locus">CAALFM_CR02610CA</name>
    <name evidence="8" type="ordered locus">orf19.10338</name>
</gene>
<dbReference type="OrthoDB" id="6162375at2759"/>
<evidence type="ECO:0000256" key="3">
    <source>
        <dbReference type="ARBA" id="ARBA00022448"/>
    </source>
</evidence>
<feature type="region of interest" description="Disordered" evidence="6">
    <location>
        <begin position="27"/>
        <end position="300"/>
    </location>
</feature>
<evidence type="ECO:0000256" key="2">
    <source>
        <dbReference type="ARBA" id="ARBA00004620"/>
    </source>
</evidence>
<accession>A0A1D8PS91</accession>
<dbReference type="GO" id="GO:0044613">
    <property type="term" value="C:nuclear pore central transport channel"/>
    <property type="evidence" value="ECO:0000318"/>
    <property type="project" value="GO_Central"/>
</dbReference>
<dbReference type="GO" id="GO:0042802">
    <property type="term" value="F:identical protein binding"/>
    <property type="evidence" value="ECO:0007669"/>
    <property type="project" value="EnsemblFungi"/>
</dbReference>
<evidence type="ECO:0000256" key="6">
    <source>
        <dbReference type="SAM" id="MobiDB-lite"/>
    </source>
</evidence>
<dbReference type="InterPro" id="IPR025574">
    <property type="entry name" value="Nucleoporin_FG_rpt"/>
</dbReference>
<dbReference type="InterPro" id="IPR025712">
    <property type="entry name" value="Nup54_alpha-helical_dom"/>
</dbReference>
<keyword evidence="4" id="KW-0906">Nuclear pore complex</keyword>
<sequence>MFGSTNNTSSGGGGLFGSSNTASSTGGGGLFGANKPATTTTGFGSQPQQGSNLFGSSSNTGGGLFGNQQQQQQQQANTSGGLFGNKPATGGGLFGAQANNTSNTSGGGLFGGQTNNTTNNTGGGLFGGQTNNTANNTGGGLFGGQSNTTGTNTGGGLFGGQQQQQQQQQSNTTTSGGGLFGNKPATGGGLFGGSSTTANTGSTTFGSNQGTTGGLFGNKQPNTSGGLFGNTQQQQTQQPQQQQQQSSGLFSSNTTNNAQPSFSWSQPPQSSNSTATNGNTNQISNLTSGPFGSNTNQQVNNNTYTYTPAINDQLTKIWEQWDPNSSKCALKTYIYNKFSDQEINVLLNQPRPANESAEDWENAMIARPGPNYYPIKVNSFNDVAQRIETQLDYVAKSRVLLNNINQNLDNLSSQHDLENTTRIMKAKSRHTKLSRRLLRLATILAIVKLKGYPLLPEEEEISKQFELLTSKLNDPNSSIGKLSDVFARLAILKERAEEFNYQCENSVNLLNNTLIEGEESTSKKGSVTTAAEQSDSNIEEAIHKLSKVLLKQQMGLNYLNDILEKDIEAVNKISKK</sequence>
<feature type="compositionally biased region" description="Low complexity" evidence="6">
    <location>
        <begin position="160"/>
        <end position="174"/>
    </location>
</feature>
<dbReference type="KEGG" id="cal:CAALFM_CR02610CA"/>
<keyword evidence="3" id="KW-0813">Transport</keyword>
<keyword evidence="5" id="KW-0539">Nucleus</keyword>
<feature type="compositionally biased region" description="Low complexity" evidence="6">
    <location>
        <begin position="231"/>
        <end position="245"/>
    </location>
</feature>
<dbReference type="GeneID" id="3642566"/>
<dbReference type="VEuPathDB" id="FungiDB:CR_02610C_A"/>
<dbReference type="eggNOG" id="KOG3091">
    <property type="taxonomic scope" value="Eukaryota"/>
</dbReference>
<dbReference type="GO" id="GO:0036228">
    <property type="term" value="P:protein localization to nuclear inner membrane"/>
    <property type="evidence" value="ECO:0000318"/>
    <property type="project" value="GO_Central"/>
</dbReference>
<organism evidence="9 10">
    <name type="scientific">Candida albicans (strain SC5314 / ATCC MYA-2876)</name>
    <name type="common">Yeast</name>
    <dbReference type="NCBI Taxonomy" id="237561"/>
    <lineage>
        <taxon>Eukaryota</taxon>
        <taxon>Fungi</taxon>
        <taxon>Dikarya</taxon>
        <taxon>Ascomycota</taxon>
        <taxon>Saccharomycotina</taxon>
        <taxon>Pichiomycetes</taxon>
        <taxon>Debaryomycetaceae</taxon>
        <taxon>Candida/Lodderomyces clade</taxon>
        <taxon>Candida</taxon>
    </lineage>
</organism>
<feature type="domain" description="Nucleoporin Nup54 alpha-helical" evidence="7">
    <location>
        <begin position="351"/>
        <end position="489"/>
    </location>
</feature>
<keyword evidence="4" id="KW-0811">Translocation</keyword>
<dbReference type="CGD" id="CAL0000187887">
    <property type="gene designation" value="orf19.10338"/>
</dbReference>
<reference evidence="9 10" key="3">
    <citation type="journal article" date="2013" name="Genome Biol.">
        <title>Assembly of a phased diploid Candida albicans genome facilitates allele-specific measurements and provides a simple model for repeat and indel structure.</title>
        <authorList>
            <person name="Muzzey D."/>
            <person name="Schwartz K."/>
            <person name="Weissman J.S."/>
            <person name="Sherlock G."/>
        </authorList>
    </citation>
    <scope>NUCLEOTIDE SEQUENCE [LARGE SCALE GENOMIC DNA]</scope>
    <source>
        <strain evidence="10">SC5314 / ATCC MYA-2876</strain>
    </source>
</reference>
<name>A0A1D8PS91_CANAL</name>
<feature type="compositionally biased region" description="Polar residues" evidence="6">
    <location>
        <begin position="36"/>
        <end position="59"/>
    </location>
</feature>
<dbReference type="GO" id="GO:0017056">
    <property type="term" value="F:structural constituent of nuclear pore"/>
    <property type="evidence" value="ECO:0000318"/>
    <property type="project" value="GO_Central"/>
</dbReference>
<dbReference type="InParanoid" id="A0A1D8PS91"/>
<reference evidence="9 10" key="1">
    <citation type="journal article" date="2004" name="Proc. Natl. Acad. Sci. U.S.A.">
        <title>The diploid genome sequence of Candida albicans.</title>
        <authorList>
            <person name="Jones T."/>
            <person name="Federspiel N.A."/>
            <person name="Chibana H."/>
            <person name="Dungan J."/>
            <person name="Kalman S."/>
            <person name="Magee B.B."/>
            <person name="Newport G."/>
            <person name="Thorstenson Y.R."/>
            <person name="Agabian N."/>
            <person name="Magee P.T."/>
            <person name="Davis R.W."/>
            <person name="Scherer S."/>
        </authorList>
    </citation>
    <scope>NUCLEOTIDE SEQUENCE [LARGE SCALE GENOMIC DNA]</scope>
    <source>
        <strain evidence="10">SC5314 / ATCC MYA-2876</strain>
    </source>
</reference>
<dbReference type="SMR" id="A0A1D8PS91"/>
<evidence type="ECO:0000259" key="7">
    <source>
        <dbReference type="Pfam" id="PF13874"/>
    </source>
</evidence>
<feature type="compositionally biased region" description="Gly residues" evidence="6">
    <location>
        <begin position="175"/>
        <end position="192"/>
    </location>
</feature>
<dbReference type="RefSeq" id="XP_715751.1">
    <property type="nucleotide sequence ID" value="XM_710658.2"/>
</dbReference>